<gene>
    <name evidence="2" type="ORF">FYC77_16940</name>
</gene>
<reference evidence="2 3" key="1">
    <citation type="submission" date="2019-08" db="EMBL/GenBank/DDBJ databases">
        <title>Archaea genome.</title>
        <authorList>
            <person name="Kajale S."/>
            <person name="Shouche Y."/>
            <person name="Deshpande N."/>
            <person name="Sharma A."/>
        </authorList>
    </citation>
    <scope>NUCLEOTIDE SEQUENCE [LARGE SCALE GENOMIC DNA]</scope>
    <source>
        <strain evidence="2 3">ESP3B_9</strain>
    </source>
</reference>
<organism evidence="2 3">
    <name type="scientific">Natrialba swarupiae</name>
    <dbReference type="NCBI Taxonomy" id="2448032"/>
    <lineage>
        <taxon>Archaea</taxon>
        <taxon>Methanobacteriati</taxon>
        <taxon>Methanobacteriota</taxon>
        <taxon>Stenosarchaea group</taxon>
        <taxon>Halobacteria</taxon>
        <taxon>Halobacteriales</taxon>
        <taxon>Natrialbaceae</taxon>
        <taxon>Natrialba</taxon>
    </lineage>
</organism>
<evidence type="ECO:0000313" key="2">
    <source>
        <dbReference type="EMBL" id="TYT60832.1"/>
    </source>
</evidence>
<name>A0A5D5AMA2_9EURY</name>
<comment type="caution">
    <text evidence="2">The sequence shown here is derived from an EMBL/GenBank/DDBJ whole genome shotgun (WGS) entry which is preliminary data.</text>
</comment>
<sequence>MTSNDRNQTDEPADSRTLETATATAVVAGGGIAATAGTATAQDTEDVVVKARDYYPNEEFVVLTDFEERNRSEFLEEYDDGEDAFDDHDDWNVYSILIEAGEPAGELAVMMIDNDVDPSPGDRGTMGESPSFWNTEWDLLEVDATFNDEEDENDEDDDDEDDDDEDEADDDEDDNDEADDDEADDDEADDDEDDNDEADDDNDEENDDGILG</sequence>
<evidence type="ECO:0000313" key="3">
    <source>
        <dbReference type="Proteomes" id="UP000324104"/>
    </source>
</evidence>
<accession>A0A5D5AMA2</accession>
<dbReference type="EMBL" id="VTAW01000029">
    <property type="protein sequence ID" value="TYT60832.1"/>
    <property type="molecule type" value="Genomic_DNA"/>
</dbReference>
<dbReference type="AlphaFoldDB" id="A0A5D5AMA2"/>
<evidence type="ECO:0000256" key="1">
    <source>
        <dbReference type="SAM" id="MobiDB-lite"/>
    </source>
</evidence>
<keyword evidence="3" id="KW-1185">Reference proteome</keyword>
<dbReference type="RefSeq" id="WP_149082678.1">
    <property type="nucleotide sequence ID" value="NZ_VTAW01000029.1"/>
</dbReference>
<feature type="compositionally biased region" description="Acidic residues" evidence="1">
    <location>
        <begin position="138"/>
        <end position="212"/>
    </location>
</feature>
<feature type="region of interest" description="Disordered" evidence="1">
    <location>
        <begin position="116"/>
        <end position="212"/>
    </location>
</feature>
<dbReference type="Proteomes" id="UP000324104">
    <property type="component" value="Unassembled WGS sequence"/>
</dbReference>
<proteinExistence type="predicted"/>
<protein>
    <submittedName>
        <fullName evidence="2">Calcium-binding protein</fullName>
    </submittedName>
</protein>